<dbReference type="Proteomes" id="UP000221080">
    <property type="component" value="Chromosome 25"/>
</dbReference>
<gene>
    <name evidence="7" type="primary">LOC108257617</name>
</gene>
<evidence type="ECO:0000256" key="4">
    <source>
        <dbReference type="PROSITE-ProRule" id="PRU00023"/>
    </source>
</evidence>
<dbReference type="InterPro" id="IPR001496">
    <property type="entry name" value="SOCS_box"/>
</dbReference>
<organism evidence="6 7">
    <name type="scientific">Ictalurus punctatus</name>
    <name type="common">Channel catfish</name>
    <name type="synonym">Silurus punctatus</name>
    <dbReference type="NCBI Taxonomy" id="7998"/>
    <lineage>
        <taxon>Eukaryota</taxon>
        <taxon>Metazoa</taxon>
        <taxon>Chordata</taxon>
        <taxon>Craniata</taxon>
        <taxon>Vertebrata</taxon>
        <taxon>Euteleostomi</taxon>
        <taxon>Actinopterygii</taxon>
        <taxon>Neopterygii</taxon>
        <taxon>Teleostei</taxon>
        <taxon>Ostariophysi</taxon>
        <taxon>Siluriformes</taxon>
        <taxon>Ictaluridae</taxon>
        <taxon>Ictalurus</taxon>
    </lineage>
</organism>
<dbReference type="Gene3D" id="1.10.750.20">
    <property type="entry name" value="SOCS box"/>
    <property type="match status" value="1"/>
</dbReference>
<reference evidence="7" key="2">
    <citation type="submission" date="2025-08" db="UniProtKB">
        <authorList>
            <consortium name="RefSeq"/>
        </authorList>
    </citation>
    <scope>IDENTIFICATION</scope>
    <source>
        <tissue evidence="7">Blood</tissue>
    </source>
</reference>
<dbReference type="InterPro" id="IPR036770">
    <property type="entry name" value="Ankyrin_rpt-contain_sf"/>
</dbReference>
<evidence type="ECO:0000256" key="2">
    <source>
        <dbReference type="ARBA" id="ARBA00022737"/>
    </source>
</evidence>
<evidence type="ECO:0000313" key="7">
    <source>
        <dbReference type="RefSeq" id="XP_047006987.1"/>
    </source>
</evidence>
<dbReference type="RefSeq" id="XP_047006987.1">
    <property type="nucleotide sequence ID" value="XM_047151031.2"/>
</dbReference>
<dbReference type="SMART" id="SM00969">
    <property type="entry name" value="SOCS_box"/>
    <property type="match status" value="1"/>
</dbReference>
<dbReference type="PANTHER" id="PTHR24126:SF14">
    <property type="entry name" value="ANK_REP_REGION DOMAIN-CONTAINING PROTEIN"/>
    <property type="match status" value="1"/>
</dbReference>
<sequence length="474" mass="52683">MCTNSIRNQECVTWRTLNGLRLVALTPAEDEDQLLSAVWSGDVRKVRNILMREKTPRDLLTADAEGWTAIHEAGYYGQAECLKLLLTAVPEMINTRTQKHQTPLILAVSREHFLCVQYLLEKGANPGIPTITNETPLYEGADVNSEAKDGATPLYEACRNDHSDVVGFLLSHSVDANRPGKDGLLPLHIAAKHGNDGIVSKLIPITSMTEIQRSGVSPVHLSAESDEDQALEILIHAGFDVNFLLAPERSCMYEDRRVSPLYFAVNNRNLEAASMLLDAGADPNLDPFNVLLLAVRHGHVRMATLLLEHGANVNASLPTQPSTFPACVMLSVRNIAMVKCLMDHGCDAVACFQCEYGAEDHPTHTGSELETRPCLQFCEMISARSVCHCTGPVVNLLLDYVVHVKLCSRLKKLLESDDSWMHVKDKTMLPQSLLQLCRVRIRQFVGIKRLKCIRNLPGRLIRFLNHDVQCEDIL</sequence>
<protein>
    <submittedName>
        <fullName evidence="7">Ankyrin repeat and SOCS box protein 2 isoform X2</fullName>
    </submittedName>
</protein>
<feature type="repeat" description="ANK" evidence="4">
    <location>
        <begin position="214"/>
        <end position="242"/>
    </location>
</feature>
<reference evidence="6" key="1">
    <citation type="journal article" date="2016" name="Nat. Commun.">
        <title>The channel catfish genome sequence provides insights into the evolution of scale formation in teleosts.</title>
        <authorList>
            <person name="Liu Z."/>
            <person name="Liu S."/>
            <person name="Yao J."/>
            <person name="Bao L."/>
            <person name="Zhang J."/>
            <person name="Li Y."/>
            <person name="Jiang C."/>
            <person name="Sun L."/>
            <person name="Wang R."/>
            <person name="Zhang Y."/>
            <person name="Zhou T."/>
            <person name="Zeng Q."/>
            <person name="Fu Q."/>
            <person name="Gao S."/>
            <person name="Li N."/>
            <person name="Koren S."/>
            <person name="Jiang Y."/>
            <person name="Zimin A."/>
            <person name="Xu P."/>
            <person name="Phillippy A.M."/>
            <person name="Geng X."/>
            <person name="Song L."/>
            <person name="Sun F."/>
            <person name="Li C."/>
            <person name="Wang X."/>
            <person name="Chen A."/>
            <person name="Jin Y."/>
            <person name="Yuan Z."/>
            <person name="Yang Y."/>
            <person name="Tan S."/>
            <person name="Peatman E."/>
            <person name="Lu J."/>
            <person name="Qin Z."/>
            <person name="Dunham R."/>
            <person name="Li Z."/>
            <person name="Sonstegard T."/>
            <person name="Feng J."/>
            <person name="Danzmann R.G."/>
            <person name="Schroeder S."/>
            <person name="Scheffler B."/>
            <person name="Duke M.V."/>
            <person name="Ballard L."/>
            <person name="Kucuktas H."/>
            <person name="Kaltenboeck L."/>
            <person name="Liu H."/>
            <person name="Armbruster J."/>
            <person name="Xie Y."/>
            <person name="Kirby M.L."/>
            <person name="Tian Y."/>
            <person name="Flanagan M.E."/>
            <person name="Mu W."/>
            <person name="Waldbieser G.C."/>
        </authorList>
    </citation>
    <scope>NUCLEOTIDE SEQUENCE [LARGE SCALE GENOMIC DNA]</scope>
    <source>
        <strain evidence="6">SDA103</strain>
    </source>
</reference>
<evidence type="ECO:0000259" key="5">
    <source>
        <dbReference type="PROSITE" id="PS50225"/>
    </source>
</evidence>
<dbReference type="AlphaFoldDB" id="A0A979E3C3"/>
<dbReference type="PROSITE" id="PS50297">
    <property type="entry name" value="ANK_REP_REGION"/>
    <property type="match status" value="6"/>
</dbReference>
<dbReference type="Pfam" id="PF12796">
    <property type="entry name" value="Ank_2"/>
    <property type="match status" value="3"/>
</dbReference>
<evidence type="ECO:0000313" key="6">
    <source>
        <dbReference type="Proteomes" id="UP000221080"/>
    </source>
</evidence>
<feature type="repeat" description="ANK" evidence="4">
    <location>
        <begin position="286"/>
        <end position="318"/>
    </location>
</feature>
<accession>A0A979E3C3</accession>
<dbReference type="PANTHER" id="PTHR24126">
    <property type="entry name" value="ANKYRIN REPEAT, PH AND SEC7 DOMAIN CONTAINING PROTEIN SECG-RELATED"/>
    <property type="match status" value="1"/>
</dbReference>
<proteinExistence type="predicted"/>
<evidence type="ECO:0000256" key="1">
    <source>
        <dbReference type="ARBA" id="ARBA00004906"/>
    </source>
</evidence>
<feature type="repeat" description="ANK" evidence="4">
    <location>
        <begin position="149"/>
        <end position="181"/>
    </location>
</feature>
<dbReference type="GeneID" id="108257617"/>
<keyword evidence="2" id="KW-0677">Repeat</keyword>
<dbReference type="InterPro" id="IPR002110">
    <property type="entry name" value="Ankyrin_rpt"/>
</dbReference>
<dbReference type="PRINTS" id="PR01415">
    <property type="entry name" value="ANKYRIN"/>
</dbReference>
<keyword evidence="3 4" id="KW-0040">ANK repeat</keyword>
<dbReference type="SUPFAM" id="SSF48403">
    <property type="entry name" value="Ankyrin repeat"/>
    <property type="match status" value="1"/>
</dbReference>
<keyword evidence="6" id="KW-1185">Reference proteome</keyword>
<feature type="repeat" description="ANK" evidence="4">
    <location>
        <begin position="99"/>
        <end position="131"/>
    </location>
</feature>
<feature type="repeat" description="ANK" evidence="4">
    <location>
        <begin position="256"/>
        <end position="288"/>
    </location>
</feature>
<dbReference type="Pfam" id="PF07525">
    <property type="entry name" value="SOCS_box"/>
    <property type="match status" value="1"/>
</dbReference>
<feature type="repeat" description="ANK" evidence="4">
    <location>
        <begin position="182"/>
        <end position="203"/>
    </location>
</feature>
<comment type="pathway">
    <text evidence="1">Protein modification; protein ubiquitination.</text>
</comment>
<dbReference type="SMART" id="SM00248">
    <property type="entry name" value="ANK"/>
    <property type="match status" value="7"/>
</dbReference>
<dbReference type="PROSITE" id="PS50088">
    <property type="entry name" value="ANK_REPEAT"/>
    <property type="match status" value="6"/>
</dbReference>
<name>A0A979E3C3_ICTPU</name>
<feature type="domain" description="SOCS box" evidence="5">
    <location>
        <begin position="430"/>
        <end position="466"/>
    </location>
</feature>
<evidence type="ECO:0000256" key="3">
    <source>
        <dbReference type="ARBA" id="ARBA00023043"/>
    </source>
</evidence>
<dbReference type="Gene3D" id="1.25.40.20">
    <property type="entry name" value="Ankyrin repeat-containing domain"/>
    <property type="match status" value="3"/>
</dbReference>
<dbReference type="PROSITE" id="PS50225">
    <property type="entry name" value="SOCS"/>
    <property type="match status" value="1"/>
</dbReference>